<evidence type="ECO:0000313" key="2">
    <source>
        <dbReference type="Proteomes" id="UP000016567"/>
    </source>
</evidence>
<keyword evidence="2" id="KW-1185">Reference proteome</keyword>
<dbReference type="Proteomes" id="UP000016567">
    <property type="component" value="Unassembled WGS sequence"/>
</dbReference>
<dbReference type="EMBL" id="BATL01000145">
    <property type="protein sequence ID" value="GAD78195.1"/>
    <property type="molecule type" value="Genomic_DNA"/>
</dbReference>
<accession>U3AWS5</accession>
<name>U3AWS5_9VIBR</name>
<reference evidence="1 2" key="1">
    <citation type="submission" date="2013-09" db="EMBL/GenBank/DDBJ databases">
        <title>Whole genome shotgun sequence of Vibrio azureus NBRC 104587.</title>
        <authorList>
            <person name="Isaki S."/>
            <person name="Hosoyama A."/>
            <person name="Numata M."/>
            <person name="Hashimoto M."/>
            <person name="Hosoyama Y."/>
            <person name="Tsuchikane K."/>
            <person name="Noguchi M."/>
            <person name="Hirakata S."/>
            <person name="Ichikawa N."/>
            <person name="Ohji S."/>
            <person name="Yamazoe A."/>
            <person name="Fujita N."/>
        </authorList>
    </citation>
    <scope>NUCLEOTIDE SEQUENCE [LARGE SCALE GENOMIC DNA]</scope>
    <source>
        <strain evidence="1 2">NBRC 104587</strain>
    </source>
</reference>
<evidence type="ECO:0000313" key="1">
    <source>
        <dbReference type="EMBL" id="GAD78195.1"/>
    </source>
</evidence>
<proteinExistence type="predicted"/>
<dbReference type="AlphaFoldDB" id="U3AWS5"/>
<sequence>MLNDNLRQHFFNSSFSKYYPTLTNEEVDTLLIMQLGVAKECLDNYGYCEHVLYSMRISAEIKYREKQTPFTKATFDYLDSAYSQLTSHEDIFTALTIPLSFVNTRLELIRQAQYKRILLENMQFTPIEFQGVNRVLLKNIQDNQDLRYLNNEFGESLDFNNPLSSAYKEFLMGVLRMNIKNETGKFTSAMLMLFQDIFSDIVNNKKDSPACNNCTTRFIVEHYNAQSEEKWYDEVNAFDFTLFGVSSIIELPSHRIIFPAKYNSEIIDFLLKYRIFYNENADIFDVNTNSLGELKPIDREFILQDLGQFVYNKAVTPNIRQIFNTTIKVLTTVNQLDKLSESVVAMRGIVSDQFKVANYSKTFALKTAITSVLSKIPKVLIGEIQRHGCNSDAWAPPQPFYILLEDLCVFTPSFIDKSFPITVSKTYGEQDKYPYEIAIFHKPTNQTLTTNIVSKGEQLNLKRSSVIAFNLNEMVLYITNTNPEKHDAIAIIELSEDMFKLQYGGVIKKNKFHFVRKLDEPTFNPYREEKFGCPLYRNTSQEQQKCLLNKLKIYTKLPDYFYKNMEQVAEIAPMYPTSLMTILRQQEEEQQRLRIQELQNAMSGVSWGPGMSGL</sequence>
<organism evidence="1 2">
    <name type="scientific">Vibrio azureus NBRC 104587</name>
    <dbReference type="NCBI Taxonomy" id="1219077"/>
    <lineage>
        <taxon>Bacteria</taxon>
        <taxon>Pseudomonadati</taxon>
        <taxon>Pseudomonadota</taxon>
        <taxon>Gammaproteobacteria</taxon>
        <taxon>Vibrionales</taxon>
        <taxon>Vibrionaceae</taxon>
        <taxon>Vibrio</taxon>
    </lineage>
</organism>
<protein>
    <submittedName>
        <fullName evidence="1">Uncharacterized protein</fullName>
    </submittedName>
</protein>
<dbReference type="eggNOG" id="ENOG5031P45">
    <property type="taxonomic scope" value="Bacteria"/>
</dbReference>
<gene>
    <name evidence="1" type="ORF">VAZ01S_145_00020</name>
</gene>
<comment type="caution">
    <text evidence="1">The sequence shown here is derived from an EMBL/GenBank/DDBJ whole genome shotgun (WGS) entry which is preliminary data.</text>
</comment>